<protein>
    <submittedName>
        <fullName evidence="1">Uncharacterized protein</fullName>
    </submittedName>
</protein>
<evidence type="ECO:0000313" key="1">
    <source>
        <dbReference type="EMBL" id="ELR66960.1"/>
    </source>
</evidence>
<dbReference type="PATRIC" id="fig|1056511.3.peg.1498"/>
<evidence type="ECO:0000313" key="2">
    <source>
        <dbReference type="Proteomes" id="UP000011134"/>
    </source>
</evidence>
<proteinExistence type="predicted"/>
<comment type="caution">
    <text evidence="1">The sequence shown here is derived from an EMBL/GenBank/DDBJ whole genome shotgun (WGS) entry which is preliminary data.</text>
</comment>
<dbReference type="RefSeq" id="WP_007464100.1">
    <property type="nucleotide sequence ID" value="NZ_AMZO01000006.1"/>
</dbReference>
<name>L8JDR3_9GAMM</name>
<keyword evidence="2" id="KW-1185">Reference proteome</keyword>
<dbReference type="AlphaFoldDB" id="L8JDR3"/>
<organism evidence="1 2">
    <name type="scientific">Photobacterium marinum</name>
    <dbReference type="NCBI Taxonomy" id="1056511"/>
    <lineage>
        <taxon>Bacteria</taxon>
        <taxon>Pseudomonadati</taxon>
        <taxon>Pseudomonadota</taxon>
        <taxon>Gammaproteobacteria</taxon>
        <taxon>Vibrionales</taxon>
        <taxon>Vibrionaceae</taxon>
        <taxon>Photobacterium</taxon>
    </lineage>
</organism>
<sequence length="530" mass="60521">MSFEKKARQIRNGIKRYTTHSMVNLLLGRLHAKYDDGTIGMPWVVCLTLDWVLELEPNKGAIDATEQDVQKILDKMWRLQSDASKISTTENIWLTMRSFFLPQLRFQIDQIHHSFFLVRLYTLMCSDSASSSFKTNFKAQVGIDLQDFFVFSLFLCSLFMNQNTAYIPYKELIAKLHPAFSMETIKLMLKTVGVNALEMRELAQERRKKLGDVKPSEYFLEPMLLSNPLILLPSGISTAHTYVATIGISEFVIRTLKRADPGGFRDKFAKEFENYLALLFEETGFKAVRESQLNDFYKLHKKQGKVVDFLYQSNGTSIFVDAKGVEPRQDVLTTDNSGFLKDKLKSLHLKGIQQAGKCSEILESCNYENLAEYQNRYALIVTHQDFYLGGGVKLASYLGEDHKHKVESAIEGQIPLENVHFCSVADFEGILALCSDTGADLHEFLDYCADEENSPETAKFEMRQHIQSFGEHKMAERPSPIGSDRVVSNAKQLYADLEERMDISRKHWNEGLERAPEFLMKLNSLQVIAS</sequence>
<dbReference type="OrthoDB" id="6312066at2"/>
<gene>
    <name evidence="1" type="ORF">C942_04664</name>
</gene>
<dbReference type="Proteomes" id="UP000011134">
    <property type="component" value="Unassembled WGS sequence"/>
</dbReference>
<reference evidence="1 2" key="1">
    <citation type="submission" date="2012-12" db="EMBL/GenBank/DDBJ databases">
        <title>Genome Assembly of Photobacterium sp. AK15.</title>
        <authorList>
            <person name="Khatri I."/>
            <person name="Vaidya B."/>
            <person name="Srinivas T.N.R."/>
            <person name="Subramanian S."/>
            <person name="Pinnaka A."/>
        </authorList>
    </citation>
    <scope>NUCLEOTIDE SEQUENCE [LARGE SCALE GENOMIC DNA]</scope>
    <source>
        <strain evidence="1 2">AK15</strain>
    </source>
</reference>
<accession>L8JDR3</accession>
<dbReference type="EMBL" id="AMZO01000006">
    <property type="protein sequence ID" value="ELR66960.1"/>
    <property type="molecule type" value="Genomic_DNA"/>
</dbReference>